<feature type="transmembrane region" description="Helical" evidence="1">
    <location>
        <begin position="227"/>
        <end position="243"/>
    </location>
</feature>
<reference evidence="3" key="2">
    <citation type="journal article" date="2020" name="Antonie Van Leeuwenhoek">
        <title>Labilibaculum antarcticum sp. nov., a novel facultative anaerobic, psychrotorelant bacterium isolated from marine sediment of Antarctica.</title>
        <authorList>
            <person name="Watanabe M."/>
            <person name="Kojima H."/>
            <person name="Fukui M."/>
        </authorList>
    </citation>
    <scope>NUCLEOTIDE SEQUENCE [LARGE SCALE GENOMIC DNA]</scope>
    <source>
        <strain evidence="3">SPP2</strain>
    </source>
</reference>
<dbReference type="KEGG" id="mbas:ALGA_3087"/>
<proteinExistence type="predicted"/>
<feature type="transmembrane region" description="Helical" evidence="1">
    <location>
        <begin position="89"/>
        <end position="110"/>
    </location>
</feature>
<evidence type="ECO:0000256" key="1">
    <source>
        <dbReference type="SAM" id="Phobius"/>
    </source>
</evidence>
<feature type="transmembrane region" description="Helical" evidence="1">
    <location>
        <begin position="279"/>
        <end position="304"/>
    </location>
</feature>
<evidence type="ECO:0008006" key="4">
    <source>
        <dbReference type="Google" id="ProtNLM"/>
    </source>
</evidence>
<feature type="transmembrane region" description="Helical" evidence="1">
    <location>
        <begin position="313"/>
        <end position="334"/>
    </location>
</feature>
<accession>A0A1Y1CLX4</accession>
<evidence type="ECO:0000313" key="2">
    <source>
        <dbReference type="EMBL" id="BAX81387.1"/>
    </source>
</evidence>
<protein>
    <recommendedName>
        <fullName evidence="4">Glycosyltransferase RgtA/B/C/D-like domain-containing protein</fullName>
    </recommendedName>
</protein>
<name>A0A1Y1CLX4_9BACT</name>
<dbReference type="Proteomes" id="UP000218267">
    <property type="component" value="Chromosome"/>
</dbReference>
<dbReference type="RefSeq" id="WP_096430742.1">
    <property type="nucleotide sequence ID" value="NZ_AP018042.1"/>
</dbReference>
<keyword evidence="1" id="KW-1133">Transmembrane helix</keyword>
<organism evidence="2 3">
    <name type="scientific">Labilibaculum antarcticum</name>
    <dbReference type="NCBI Taxonomy" id="1717717"/>
    <lineage>
        <taxon>Bacteria</taxon>
        <taxon>Pseudomonadati</taxon>
        <taxon>Bacteroidota</taxon>
        <taxon>Bacteroidia</taxon>
        <taxon>Marinilabiliales</taxon>
        <taxon>Marinifilaceae</taxon>
        <taxon>Labilibaculum</taxon>
    </lineage>
</organism>
<feature type="transmembrane region" description="Helical" evidence="1">
    <location>
        <begin position="340"/>
        <end position="358"/>
    </location>
</feature>
<feature type="transmembrane region" description="Helical" evidence="1">
    <location>
        <begin position="117"/>
        <end position="135"/>
    </location>
</feature>
<keyword evidence="1" id="KW-0812">Transmembrane</keyword>
<gene>
    <name evidence="2" type="ORF">ALGA_3087</name>
</gene>
<feature type="transmembrane region" description="Helical" evidence="1">
    <location>
        <begin position="169"/>
        <end position="184"/>
    </location>
</feature>
<evidence type="ECO:0000313" key="3">
    <source>
        <dbReference type="Proteomes" id="UP000218267"/>
    </source>
</evidence>
<keyword evidence="3" id="KW-1185">Reference proteome</keyword>
<reference evidence="2 3" key="1">
    <citation type="journal article" date="2018" name="Mar. Genomics">
        <title>Complete genome sequence of Marinifilaceae bacterium strain SPP2, isolated from the Antarctic marine sediment.</title>
        <authorList>
            <person name="Watanabe M."/>
            <person name="Kojima H."/>
            <person name="Fukui M."/>
        </authorList>
    </citation>
    <scope>NUCLEOTIDE SEQUENCE [LARGE SCALE GENOMIC DNA]</scope>
    <source>
        <strain evidence="2 3">SPP2</strain>
    </source>
</reference>
<sequence length="374" mass="43678">MKIITQISFWILLFLGIIYAGLKPNYNWDMIAYMGCVVQNNTPESEVLHKKTYEILRQEMGDERANWLSAGNNYRETMESDHNAFSENLPFYTIRVVYLALVGFFFKLGIPLSYSTVLPSLISVFFIILIVHRVLSKEFNNTFVASVISIIVLFLPQTIHLARLSTPDALSTLLLLLITVMYIYNSNWFLIFLVMALSIMTRTDNIIWCGLLLFFETFFPSDKKNRWLIISFGVCLIVIYFTLNVTHENGGWEILFYHSFIQIQNFPLSLTPALTFKDYVVTMIMQTPDYFPWFLSIILAYYYLKNISLKELLLLRGGKIVLACIFSFSIKYVLFPSFDSRFYFVLVFILFITFIVEWKKFLALYHNSELAIKS</sequence>
<dbReference type="OrthoDB" id="1244758at2"/>
<dbReference type="AlphaFoldDB" id="A0A1Y1CLX4"/>
<keyword evidence="1" id="KW-0472">Membrane</keyword>
<dbReference type="EMBL" id="AP018042">
    <property type="protein sequence ID" value="BAX81387.1"/>
    <property type="molecule type" value="Genomic_DNA"/>
</dbReference>
<feature type="transmembrane region" description="Helical" evidence="1">
    <location>
        <begin position="141"/>
        <end position="162"/>
    </location>
</feature>